<keyword evidence="1" id="KW-0175">Coiled coil</keyword>
<dbReference type="AlphaFoldDB" id="A0A818PCI7"/>
<evidence type="ECO:0000313" key="5">
    <source>
        <dbReference type="Proteomes" id="UP000663874"/>
    </source>
</evidence>
<evidence type="ECO:0000313" key="4">
    <source>
        <dbReference type="EMBL" id="CAF3621066.1"/>
    </source>
</evidence>
<dbReference type="EMBL" id="CAJOBE010000321">
    <property type="protein sequence ID" value="CAF3621066.1"/>
    <property type="molecule type" value="Genomic_DNA"/>
</dbReference>
<organism evidence="4 5">
    <name type="scientific">Rotaria sordida</name>
    <dbReference type="NCBI Taxonomy" id="392033"/>
    <lineage>
        <taxon>Eukaryota</taxon>
        <taxon>Metazoa</taxon>
        <taxon>Spiralia</taxon>
        <taxon>Gnathifera</taxon>
        <taxon>Rotifera</taxon>
        <taxon>Eurotatoria</taxon>
        <taxon>Bdelloidea</taxon>
        <taxon>Philodinida</taxon>
        <taxon>Philodinidae</taxon>
        <taxon>Rotaria</taxon>
    </lineage>
</organism>
<keyword evidence="2" id="KW-0732">Signal</keyword>
<feature type="signal peptide" evidence="2">
    <location>
        <begin position="1"/>
        <end position="21"/>
    </location>
</feature>
<reference evidence="4" key="1">
    <citation type="submission" date="2021-02" db="EMBL/GenBank/DDBJ databases">
        <authorList>
            <person name="Nowell W R."/>
        </authorList>
    </citation>
    <scope>NUCLEOTIDE SEQUENCE</scope>
</reference>
<comment type="caution">
    <text evidence="4">The sequence shown here is derived from an EMBL/GenBank/DDBJ whole genome shotgun (WGS) entry which is preliminary data.</text>
</comment>
<proteinExistence type="predicted"/>
<accession>A0A818PCI7</accession>
<sequence length="167" mass="18880">MISSTIIVLVLLISGLSTSISESELSTSVSDLFINALIKAIKTPISLNEVNPTLSVDIILENDVFTLDDVLRLSIQQFILALYDNRNDLVPEDWETQYPAYSKVLQEVNNVLDLIGKRTLSEIHMNDIRPLIKSLTPEAFVDLQQLIRKLNQQIQKQNDESAEKEEL</sequence>
<gene>
    <name evidence="4" type="ORF">FNK824_LOCUS4412</name>
    <name evidence="3" type="ORF">SEV965_LOCUS21689</name>
</gene>
<evidence type="ECO:0000313" key="3">
    <source>
        <dbReference type="EMBL" id="CAF1211387.1"/>
    </source>
</evidence>
<evidence type="ECO:0000256" key="1">
    <source>
        <dbReference type="SAM" id="Coils"/>
    </source>
</evidence>
<dbReference type="EMBL" id="CAJNOU010001485">
    <property type="protein sequence ID" value="CAF1211387.1"/>
    <property type="molecule type" value="Genomic_DNA"/>
</dbReference>
<name>A0A818PCI7_9BILA</name>
<protein>
    <submittedName>
        <fullName evidence="4">Uncharacterized protein</fullName>
    </submittedName>
</protein>
<feature type="chain" id="PRO_5036233774" evidence="2">
    <location>
        <begin position="22"/>
        <end position="167"/>
    </location>
</feature>
<feature type="coiled-coil region" evidence="1">
    <location>
        <begin position="140"/>
        <end position="167"/>
    </location>
</feature>
<dbReference type="Proteomes" id="UP000663874">
    <property type="component" value="Unassembled WGS sequence"/>
</dbReference>
<evidence type="ECO:0000256" key="2">
    <source>
        <dbReference type="SAM" id="SignalP"/>
    </source>
</evidence>
<dbReference type="Proteomes" id="UP000663889">
    <property type="component" value="Unassembled WGS sequence"/>
</dbReference>